<reference evidence="1 2" key="1">
    <citation type="journal article" date="2014" name="FEMS Microbiol. Lett.">
        <title>Draft genome sequences of three Holospora species (Holospora obtusa, Holospora undulata, and Holospora elegans), endonuclear symbiotic bacteria of the ciliate Paramecium caudatum.</title>
        <authorList>
            <person name="Dohra H."/>
            <person name="Tanaka K."/>
            <person name="Suzuki T."/>
            <person name="Fujishima M."/>
            <person name="Suzuki H."/>
        </authorList>
    </citation>
    <scope>NUCLEOTIDE SEQUENCE [LARGE SCALE GENOMIC DNA]</scope>
    <source>
        <strain evidence="1 2">E1</strain>
    </source>
</reference>
<evidence type="ECO:0000313" key="2">
    <source>
        <dbReference type="Proteomes" id="UP000024842"/>
    </source>
</evidence>
<protein>
    <submittedName>
        <fullName evidence="1">Uncharacterized protein</fullName>
    </submittedName>
</protein>
<dbReference type="Proteomes" id="UP000024842">
    <property type="component" value="Unassembled WGS sequence"/>
</dbReference>
<name>A0A023DZT0_9PROT</name>
<dbReference type="AlphaFoldDB" id="A0A023DZT0"/>
<organism evidence="1 2">
    <name type="scientific">Holospora elegans E1</name>
    <dbReference type="NCBI Taxonomy" id="1427503"/>
    <lineage>
        <taxon>Bacteria</taxon>
        <taxon>Pseudomonadati</taxon>
        <taxon>Pseudomonadota</taxon>
        <taxon>Alphaproteobacteria</taxon>
        <taxon>Holosporales</taxon>
        <taxon>Holosporaceae</taxon>
        <taxon>Holospora</taxon>
    </lineage>
</organism>
<dbReference type="EMBL" id="BAUP01000123">
    <property type="protein sequence ID" value="GAJ46633.1"/>
    <property type="molecule type" value="Genomic_DNA"/>
</dbReference>
<gene>
    <name evidence="1" type="ORF">HE1_00970</name>
</gene>
<evidence type="ECO:0000313" key="1">
    <source>
        <dbReference type="EMBL" id="GAJ46633.1"/>
    </source>
</evidence>
<sequence>MKLFTSLIMFLMQRFLKEEARAALRTQQIGLRQFCYQGGARQIAKALLIDDRRGV</sequence>
<comment type="caution">
    <text evidence="1">The sequence shown here is derived from an EMBL/GenBank/DDBJ whole genome shotgun (WGS) entry which is preliminary data.</text>
</comment>
<keyword evidence="2" id="KW-1185">Reference proteome</keyword>
<accession>A0A023DZT0</accession>
<proteinExistence type="predicted"/>